<protein>
    <submittedName>
        <fullName evidence="2">GNAT family N-acetyltransferase</fullName>
    </submittedName>
</protein>
<dbReference type="InterPro" id="IPR016181">
    <property type="entry name" value="Acyl_CoA_acyltransferase"/>
</dbReference>
<dbReference type="EMBL" id="JAIMBW010000001">
    <property type="protein sequence ID" value="MBY4894820.1"/>
    <property type="molecule type" value="Genomic_DNA"/>
</dbReference>
<dbReference type="InterPro" id="IPR051531">
    <property type="entry name" value="N-acetyltransferase"/>
</dbReference>
<dbReference type="PANTHER" id="PTHR43792">
    <property type="entry name" value="GNAT FAMILY, PUTATIVE (AFU_ORTHOLOGUE AFUA_3G00765)-RELATED-RELATED"/>
    <property type="match status" value="1"/>
</dbReference>
<dbReference type="AlphaFoldDB" id="A0A975TU83"/>
<dbReference type="RefSeq" id="WP_257894325.1">
    <property type="nucleotide sequence ID" value="NZ_JAIMBW010000001.1"/>
</dbReference>
<dbReference type="Gene3D" id="3.40.630.30">
    <property type="match status" value="1"/>
</dbReference>
<dbReference type="Proteomes" id="UP000693972">
    <property type="component" value="Unassembled WGS sequence"/>
</dbReference>
<organism evidence="2">
    <name type="scientific">Gymnodinialimonas phycosphaerae</name>
    <dbReference type="NCBI Taxonomy" id="2841589"/>
    <lineage>
        <taxon>Bacteria</taxon>
        <taxon>Pseudomonadati</taxon>
        <taxon>Pseudomonadota</taxon>
        <taxon>Alphaproteobacteria</taxon>
        <taxon>Rhodobacterales</taxon>
        <taxon>Paracoccaceae</taxon>
        <taxon>Gymnodinialimonas</taxon>
    </lineage>
</organism>
<dbReference type="PROSITE" id="PS51186">
    <property type="entry name" value="GNAT"/>
    <property type="match status" value="1"/>
</dbReference>
<keyword evidence="3" id="KW-1185">Reference proteome</keyword>
<sequence>MTLHLVDNFTLTTERLTLCPAVAADLVDYRRFYAVSDVLVGNYRGGRSDAEVAGILDRNITHWANKGFGVFSVRRTGDGAFVGGAGLAHPDDWPSHELTWWLMPDARGTGYATEASRAIIEWAYTVLGWPRVETHMRDGNSAAHALAKRLGGTLDRRVVFPDGVTRDVYLLPRQVSA</sequence>
<feature type="domain" description="N-acetyltransferase" evidence="1">
    <location>
        <begin position="16"/>
        <end position="172"/>
    </location>
</feature>
<evidence type="ECO:0000259" key="1">
    <source>
        <dbReference type="PROSITE" id="PS51186"/>
    </source>
</evidence>
<name>A0A975TU83_9RHOB</name>
<dbReference type="PANTHER" id="PTHR43792:SF1">
    <property type="entry name" value="N-ACETYLTRANSFERASE DOMAIN-CONTAINING PROTEIN"/>
    <property type="match status" value="1"/>
</dbReference>
<dbReference type="SUPFAM" id="SSF55729">
    <property type="entry name" value="Acyl-CoA N-acyltransferases (Nat)"/>
    <property type="match status" value="1"/>
</dbReference>
<dbReference type="InterPro" id="IPR000182">
    <property type="entry name" value="GNAT_dom"/>
</dbReference>
<dbReference type="GO" id="GO:0016747">
    <property type="term" value="F:acyltransferase activity, transferring groups other than amino-acyl groups"/>
    <property type="evidence" value="ECO:0007669"/>
    <property type="project" value="InterPro"/>
</dbReference>
<reference evidence="2 3" key="1">
    <citation type="submission" date="2021-07" db="EMBL/GenBank/DDBJ databases">
        <title>Karlodiniumbacter phycospheric gen. nov., sp. nov., a phycosphere bacterium isolated from karlodinium veneficum.</title>
        <authorList>
            <person name="Peng Y."/>
            <person name="Jiang L."/>
            <person name="Lee J."/>
        </authorList>
    </citation>
    <scope>NUCLEOTIDE SEQUENCE</scope>
    <source>
        <strain evidence="2 3">N5</strain>
    </source>
</reference>
<gene>
    <name evidence="2" type="ORF">KUL25_18845</name>
</gene>
<evidence type="ECO:0000313" key="2">
    <source>
        <dbReference type="EMBL" id="QXL87448.1"/>
    </source>
</evidence>
<evidence type="ECO:0000313" key="3">
    <source>
        <dbReference type="Proteomes" id="UP000693972"/>
    </source>
</evidence>
<dbReference type="EMBL" id="CP078073">
    <property type="protein sequence ID" value="QXL87448.1"/>
    <property type="molecule type" value="Genomic_DNA"/>
</dbReference>
<accession>A0A975TU83</accession>
<proteinExistence type="predicted"/>
<dbReference type="Pfam" id="PF13302">
    <property type="entry name" value="Acetyltransf_3"/>
    <property type="match status" value="1"/>
</dbReference>